<keyword evidence="1" id="KW-0812">Transmembrane</keyword>
<feature type="signal peptide" evidence="2">
    <location>
        <begin position="1"/>
        <end position="20"/>
    </location>
</feature>
<keyword evidence="1" id="KW-0472">Membrane</keyword>
<accession>A0A138ZWN5</accession>
<organism evidence="3 4">
    <name type="scientific">Gonapodya prolifera (strain JEL478)</name>
    <name type="common">Monoblepharis prolifera</name>
    <dbReference type="NCBI Taxonomy" id="1344416"/>
    <lineage>
        <taxon>Eukaryota</taxon>
        <taxon>Fungi</taxon>
        <taxon>Fungi incertae sedis</taxon>
        <taxon>Chytridiomycota</taxon>
        <taxon>Chytridiomycota incertae sedis</taxon>
        <taxon>Monoblepharidomycetes</taxon>
        <taxon>Monoblepharidales</taxon>
        <taxon>Gonapodyaceae</taxon>
        <taxon>Gonapodya</taxon>
    </lineage>
</organism>
<evidence type="ECO:0000256" key="1">
    <source>
        <dbReference type="SAM" id="Phobius"/>
    </source>
</evidence>
<proteinExistence type="predicted"/>
<gene>
    <name evidence="3" type="ORF">M427DRAFT_494701</name>
</gene>
<dbReference type="AlphaFoldDB" id="A0A138ZWN5"/>
<feature type="chain" id="PRO_5007295778" evidence="2">
    <location>
        <begin position="21"/>
        <end position="198"/>
    </location>
</feature>
<reference evidence="3 4" key="1">
    <citation type="journal article" date="2015" name="Genome Biol. Evol.">
        <title>Phylogenomic analyses indicate that early fungi evolved digesting cell walls of algal ancestors of land plants.</title>
        <authorList>
            <person name="Chang Y."/>
            <person name="Wang S."/>
            <person name="Sekimoto S."/>
            <person name="Aerts A.L."/>
            <person name="Choi C."/>
            <person name="Clum A."/>
            <person name="LaButti K.M."/>
            <person name="Lindquist E.A."/>
            <person name="Yee Ngan C."/>
            <person name="Ohm R.A."/>
            <person name="Salamov A.A."/>
            <person name="Grigoriev I.V."/>
            <person name="Spatafora J.W."/>
            <person name="Berbee M.L."/>
        </authorList>
    </citation>
    <scope>NUCLEOTIDE SEQUENCE [LARGE SCALE GENOMIC DNA]</scope>
    <source>
        <strain evidence="3 4">JEL478</strain>
    </source>
</reference>
<name>A0A138ZWN5_GONPJ</name>
<keyword evidence="2" id="KW-0732">Signal</keyword>
<evidence type="ECO:0000313" key="3">
    <source>
        <dbReference type="EMBL" id="KXS08864.1"/>
    </source>
</evidence>
<keyword evidence="4" id="KW-1185">Reference proteome</keyword>
<evidence type="ECO:0000313" key="4">
    <source>
        <dbReference type="Proteomes" id="UP000070544"/>
    </source>
</evidence>
<protein>
    <submittedName>
        <fullName evidence="3">Uncharacterized protein</fullName>
    </submittedName>
</protein>
<evidence type="ECO:0000256" key="2">
    <source>
        <dbReference type="SAM" id="SignalP"/>
    </source>
</evidence>
<dbReference type="EMBL" id="KQ965939">
    <property type="protein sequence ID" value="KXS08864.1"/>
    <property type="molecule type" value="Genomic_DNA"/>
</dbReference>
<dbReference type="Proteomes" id="UP000070544">
    <property type="component" value="Unassembled WGS sequence"/>
</dbReference>
<sequence>MWKLNLAVLLSSLLAISTSAAPRPSVSVTWVQTTTKIGYVGYALYLDNNCQIHAGNWCSTLSECLSVQHDSTYALSRLGDTLNSTSIVAHWSLFEHGGYILGNNAWGGTLRVIGAQPIFVMSSCELDKKTASAIESTLDESHIPFASTSSGPFIMLIVSVIAYFIIAVVGILVLWLVGFGIYLCFNRNERDATKEQLV</sequence>
<feature type="transmembrane region" description="Helical" evidence="1">
    <location>
        <begin position="153"/>
        <end position="185"/>
    </location>
</feature>
<keyword evidence="1" id="KW-1133">Transmembrane helix</keyword>